<evidence type="ECO:0000256" key="4">
    <source>
        <dbReference type="ARBA" id="ARBA00022840"/>
    </source>
</evidence>
<name>A0A2H5A1I5_9EURY</name>
<evidence type="ECO:0000259" key="5">
    <source>
        <dbReference type="Pfam" id="PF08543"/>
    </source>
</evidence>
<protein>
    <submittedName>
        <fullName evidence="7">Bifunctional hydroxymethylpyrimidine kinase/phosphomethylpyrimidine kinase</fullName>
    </submittedName>
</protein>
<dbReference type="PANTHER" id="PTHR20858:SF17">
    <property type="entry name" value="HYDROXYMETHYLPYRIMIDINE_PHOSPHOMETHYLPYRIMIDINE KINASE THI20-RELATED"/>
    <property type="match status" value="1"/>
</dbReference>
<dbReference type="GO" id="GO:0008972">
    <property type="term" value="F:phosphomethylpyrimidine kinase activity"/>
    <property type="evidence" value="ECO:0007669"/>
    <property type="project" value="InterPro"/>
</dbReference>
<dbReference type="InterPro" id="IPR004399">
    <property type="entry name" value="HMP/HMP-P_kinase_dom"/>
</dbReference>
<keyword evidence="2" id="KW-0547">Nucleotide-binding</keyword>
<dbReference type="EMBL" id="CP019154">
    <property type="protein sequence ID" value="AUG48584.1"/>
    <property type="molecule type" value="Genomic_DNA"/>
</dbReference>
<evidence type="ECO:0000256" key="1">
    <source>
        <dbReference type="ARBA" id="ARBA00022679"/>
    </source>
</evidence>
<accession>A0A2H5A1I5</accession>
<dbReference type="Pfam" id="PF08543">
    <property type="entry name" value="Phos_pyr_kin"/>
    <property type="match status" value="1"/>
</dbReference>
<dbReference type="InterPro" id="IPR013749">
    <property type="entry name" value="PM/HMP-P_kinase-1"/>
</dbReference>
<dbReference type="InterPro" id="IPR036409">
    <property type="entry name" value="Aldolase_II/adducin_N_sf"/>
</dbReference>
<dbReference type="NCBIfam" id="TIGR00097">
    <property type="entry name" value="HMP-P_kinase"/>
    <property type="match status" value="1"/>
</dbReference>
<keyword evidence="3 7" id="KW-0418">Kinase</keyword>
<dbReference type="OrthoDB" id="43786at2157"/>
<keyword evidence="1" id="KW-0808">Transferase</keyword>
<dbReference type="KEGG" id="hta:BVU17_14015"/>
<keyword evidence="4" id="KW-0067">ATP-binding</keyword>
<dbReference type="GO" id="GO:0005829">
    <property type="term" value="C:cytosol"/>
    <property type="evidence" value="ECO:0007669"/>
    <property type="project" value="TreeGrafter"/>
</dbReference>
<dbReference type="SUPFAM" id="SSF53639">
    <property type="entry name" value="AraD/HMP-PK domain-like"/>
    <property type="match status" value="1"/>
</dbReference>
<evidence type="ECO:0000313" key="8">
    <source>
        <dbReference type="Proteomes" id="UP000242917"/>
    </source>
</evidence>
<dbReference type="Gene3D" id="3.40.225.10">
    <property type="entry name" value="Class II aldolase/adducin N-terminal domain"/>
    <property type="match status" value="1"/>
</dbReference>
<dbReference type="CDD" id="cd01169">
    <property type="entry name" value="HMPP_kinase"/>
    <property type="match status" value="1"/>
</dbReference>
<evidence type="ECO:0000256" key="2">
    <source>
        <dbReference type="ARBA" id="ARBA00022741"/>
    </source>
</evidence>
<sequence length="462" mass="47080">MWPPAKASDMTRADAPVTLPVVLTVAGSDSGGGAGIQADLKTIEACGGFGTSAITSVTAQNTTGVQGQHLLPIEEIEAQIEAVTGDFDVAAVKTGMLATSEVIDLVVDHAADLPNLVVDPVMVAASGDRLLAAEAEDAYESLIAEATVVTPNADEAAVLTGRDVDDAAAAEQAGRDLVEMGADSALVKGGHVPGDAVVDTLVTEDGVTTFRHDRIDTEATHGSGCTLSSAIATQLAHGDDLPTAVGSSVDLLASAVRYNVDIGEGPGAVHHLVQARNDAAHHPTSEAVERVVSALVEADVSGLVPERGMTVAGATPYAETPDAVAAVEGRIARTMDGVRPNRGVRFGASTTVARALLTAREHDPSLRFAIDCRLTDAVEDALSSLDGTSASYDPGKRPDGVAADATAQWGVDRAFGASDDPPVAVVGREGLGTDEHAMLFGATVDAIVSRVKTVHEAVDDGA</sequence>
<keyword evidence="8" id="KW-1185">Reference proteome</keyword>
<proteinExistence type="predicted"/>
<dbReference type="Pfam" id="PF10120">
    <property type="entry name" value="ThiN"/>
    <property type="match status" value="1"/>
</dbReference>
<organism evidence="7 8">
    <name type="scientific">Haloarcula taiwanensis</name>
    <dbReference type="NCBI Taxonomy" id="1932004"/>
    <lineage>
        <taxon>Archaea</taxon>
        <taxon>Methanobacteriati</taxon>
        <taxon>Methanobacteriota</taxon>
        <taxon>Stenosarchaea group</taxon>
        <taxon>Halobacteria</taxon>
        <taxon>Halobacteriales</taxon>
        <taxon>Haloarculaceae</taxon>
        <taxon>Haloarcula</taxon>
    </lineage>
</organism>
<feature type="domain" description="Pyridoxamine kinase/Phosphomethylpyrimidine kinase" evidence="5">
    <location>
        <begin position="29"/>
        <end position="270"/>
    </location>
</feature>
<feature type="domain" description="Thiamine-phosphate synthase ThiN" evidence="6">
    <location>
        <begin position="288"/>
        <end position="452"/>
    </location>
</feature>
<evidence type="ECO:0000313" key="7">
    <source>
        <dbReference type="EMBL" id="AUG48584.1"/>
    </source>
</evidence>
<reference evidence="7 8" key="1">
    <citation type="submission" date="2017-01" db="EMBL/GenBank/DDBJ databases">
        <title>A Red Light-Sensitive Sensory Rhodopsin I From Haloarcula taiwanensis, A New Haloarchaeon Isolated From Taiwan.</title>
        <authorList>
            <person name="Yang C.-S."/>
            <person name="Han Y.-A."/>
            <person name="Chen P.-C."/>
            <person name="Ng W.V."/>
            <person name="Chen T.-W."/>
        </authorList>
    </citation>
    <scope>NUCLEOTIDE SEQUENCE [LARGE SCALE GENOMIC DNA]</scope>
    <source>
        <strain evidence="7 8">Taiwanensis</strain>
    </source>
</reference>
<dbReference type="Proteomes" id="UP000242917">
    <property type="component" value="Chromosome I"/>
</dbReference>
<dbReference type="GO" id="GO:0008902">
    <property type="term" value="F:hydroxymethylpyrimidine kinase activity"/>
    <property type="evidence" value="ECO:0007669"/>
    <property type="project" value="TreeGrafter"/>
</dbReference>
<dbReference type="SUPFAM" id="SSF53613">
    <property type="entry name" value="Ribokinase-like"/>
    <property type="match status" value="1"/>
</dbReference>
<dbReference type="InterPro" id="IPR029056">
    <property type="entry name" value="Ribokinase-like"/>
</dbReference>
<gene>
    <name evidence="7" type="ORF">BVU17_14015</name>
</gene>
<dbReference type="InterPro" id="IPR019293">
    <property type="entry name" value="ThiN"/>
</dbReference>
<dbReference type="GO" id="GO:0005524">
    <property type="term" value="F:ATP binding"/>
    <property type="evidence" value="ECO:0007669"/>
    <property type="project" value="UniProtKB-KW"/>
</dbReference>
<dbReference type="PANTHER" id="PTHR20858">
    <property type="entry name" value="PHOSPHOMETHYLPYRIMIDINE KINASE"/>
    <property type="match status" value="1"/>
</dbReference>
<dbReference type="FunFam" id="3.40.1190.20:FF:000003">
    <property type="entry name" value="Phosphomethylpyrimidine kinase ThiD"/>
    <property type="match status" value="1"/>
</dbReference>
<evidence type="ECO:0000256" key="3">
    <source>
        <dbReference type="ARBA" id="ARBA00022777"/>
    </source>
</evidence>
<dbReference type="GO" id="GO:0009228">
    <property type="term" value="P:thiamine biosynthetic process"/>
    <property type="evidence" value="ECO:0007669"/>
    <property type="project" value="InterPro"/>
</dbReference>
<evidence type="ECO:0000259" key="6">
    <source>
        <dbReference type="Pfam" id="PF10120"/>
    </source>
</evidence>
<dbReference type="Gene3D" id="3.40.1190.20">
    <property type="match status" value="1"/>
</dbReference>
<dbReference type="AlphaFoldDB" id="A0A2H5A1I5"/>